<comment type="caution">
    <text evidence="2">The sequence shown here is derived from an EMBL/GenBank/DDBJ whole genome shotgun (WGS) entry which is preliminary data.</text>
</comment>
<proteinExistence type="predicted"/>
<dbReference type="EMBL" id="MNCJ02000326">
    <property type="protein sequence ID" value="KAF5782615.1"/>
    <property type="molecule type" value="Genomic_DNA"/>
</dbReference>
<gene>
    <name evidence="2" type="ORF">HanXRQr2_Chr11g0498091</name>
</gene>
<sequence>MELGIIEFDNDKRYHIILSYFLCTESRASTLVFHILILLCLFLFQILILTSFFFIIF</sequence>
<keyword evidence="1" id="KW-0812">Transmembrane</keyword>
<reference evidence="2" key="1">
    <citation type="journal article" date="2017" name="Nature">
        <title>The sunflower genome provides insights into oil metabolism, flowering and Asterid evolution.</title>
        <authorList>
            <person name="Badouin H."/>
            <person name="Gouzy J."/>
            <person name="Grassa C.J."/>
            <person name="Murat F."/>
            <person name="Staton S.E."/>
            <person name="Cottret L."/>
            <person name="Lelandais-Briere C."/>
            <person name="Owens G.L."/>
            <person name="Carrere S."/>
            <person name="Mayjonade B."/>
            <person name="Legrand L."/>
            <person name="Gill N."/>
            <person name="Kane N.C."/>
            <person name="Bowers J.E."/>
            <person name="Hubner S."/>
            <person name="Bellec A."/>
            <person name="Berard A."/>
            <person name="Berges H."/>
            <person name="Blanchet N."/>
            <person name="Boniface M.C."/>
            <person name="Brunel D."/>
            <person name="Catrice O."/>
            <person name="Chaidir N."/>
            <person name="Claudel C."/>
            <person name="Donnadieu C."/>
            <person name="Faraut T."/>
            <person name="Fievet G."/>
            <person name="Helmstetter N."/>
            <person name="King M."/>
            <person name="Knapp S.J."/>
            <person name="Lai Z."/>
            <person name="Le Paslier M.C."/>
            <person name="Lippi Y."/>
            <person name="Lorenzon L."/>
            <person name="Mandel J.R."/>
            <person name="Marage G."/>
            <person name="Marchand G."/>
            <person name="Marquand E."/>
            <person name="Bret-Mestries E."/>
            <person name="Morien E."/>
            <person name="Nambeesan S."/>
            <person name="Nguyen T."/>
            <person name="Pegot-Espagnet P."/>
            <person name="Pouilly N."/>
            <person name="Raftis F."/>
            <person name="Sallet E."/>
            <person name="Schiex T."/>
            <person name="Thomas J."/>
            <person name="Vandecasteele C."/>
            <person name="Vares D."/>
            <person name="Vear F."/>
            <person name="Vautrin S."/>
            <person name="Crespi M."/>
            <person name="Mangin B."/>
            <person name="Burke J.M."/>
            <person name="Salse J."/>
            <person name="Munos S."/>
            <person name="Vincourt P."/>
            <person name="Rieseberg L.H."/>
            <person name="Langlade N.B."/>
        </authorList>
    </citation>
    <scope>NUCLEOTIDE SEQUENCE</scope>
    <source>
        <tissue evidence="2">Leaves</tissue>
    </source>
</reference>
<evidence type="ECO:0000313" key="2">
    <source>
        <dbReference type="EMBL" id="KAF5782615.1"/>
    </source>
</evidence>
<dbReference type="AlphaFoldDB" id="A0A9K3N0N2"/>
<keyword evidence="3" id="KW-1185">Reference proteome</keyword>
<reference evidence="2" key="2">
    <citation type="submission" date="2020-06" db="EMBL/GenBank/DDBJ databases">
        <title>Helianthus annuus Genome sequencing and assembly Release 2.</title>
        <authorList>
            <person name="Gouzy J."/>
            <person name="Langlade N."/>
            <person name="Munos S."/>
        </authorList>
    </citation>
    <scope>NUCLEOTIDE SEQUENCE</scope>
    <source>
        <tissue evidence="2">Leaves</tissue>
    </source>
</reference>
<dbReference type="Gramene" id="mRNA:HanXRQr2_Chr11g0498091">
    <property type="protein sequence ID" value="CDS:HanXRQr2_Chr11g0498091.1"/>
    <property type="gene ID" value="HanXRQr2_Chr11g0498091"/>
</dbReference>
<accession>A0A9K3N0N2</accession>
<evidence type="ECO:0000313" key="3">
    <source>
        <dbReference type="Proteomes" id="UP000215914"/>
    </source>
</evidence>
<evidence type="ECO:0000256" key="1">
    <source>
        <dbReference type="SAM" id="Phobius"/>
    </source>
</evidence>
<feature type="transmembrane region" description="Helical" evidence="1">
    <location>
        <begin position="31"/>
        <end position="56"/>
    </location>
</feature>
<organism evidence="2 3">
    <name type="scientific">Helianthus annuus</name>
    <name type="common">Common sunflower</name>
    <dbReference type="NCBI Taxonomy" id="4232"/>
    <lineage>
        <taxon>Eukaryota</taxon>
        <taxon>Viridiplantae</taxon>
        <taxon>Streptophyta</taxon>
        <taxon>Embryophyta</taxon>
        <taxon>Tracheophyta</taxon>
        <taxon>Spermatophyta</taxon>
        <taxon>Magnoliopsida</taxon>
        <taxon>eudicotyledons</taxon>
        <taxon>Gunneridae</taxon>
        <taxon>Pentapetalae</taxon>
        <taxon>asterids</taxon>
        <taxon>campanulids</taxon>
        <taxon>Asterales</taxon>
        <taxon>Asteraceae</taxon>
        <taxon>Asteroideae</taxon>
        <taxon>Heliantheae alliance</taxon>
        <taxon>Heliantheae</taxon>
        <taxon>Helianthus</taxon>
    </lineage>
</organism>
<dbReference type="Proteomes" id="UP000215914">
    <property type="component" value="Unassembled WGS sequence"/>
</dbReference>
<name>A0A9K3N0N2_HELAN</name>
<keyword evidence="1" id="KW-0472">Membrane</keyword>
<protein>
    <submittedName>
        <fullName evidence="2">Uncharacterized protein</fullName>
    </submittedName>
</protein>
<keyword evidence="1" id="KW-1133">Transmembrane helix</keyword>